<sequence length="298" mass="33552">MPDLDLDDFSLNLFGTLSSDQQSELKNIRNEAFAKISNKLNSSHETTEFSLQKSNSKFPKSSSLVDQQRFSYLWSHQNSKITLRKGIPIYSERVFSDSDCHSIILNTIEMAQKNIFPQKTEFSNCIESYLPKNSKEGVGAIISEQSQVVAANIHKDGWYSSRHSVFQTVDFPVSKLSPQLQNLIHSKLNSFVKTIISDKTGINPDFLIYRDLFVVKYSVDSQKGLRLHSDGCLISFNILLNSSEDFVAGGTYFEKFDTVFQGKQGFALVHDSTLMHSGVEISKGSRYILVGFVDTINS</sequence>
<dbReference type="OrthoDB" id="69177at2759"/>
<dbReference type="AlphaFoldDB" id="A0A1R1XXY8"/>
<gene>
    <name evidence="1" type="ORF">AYI69_g6636</name>
</gene>
<dbReference type="Proteomes" id="UP000187429">
    <property type="component" value="Unassembled WGS sequence"/>
</dbReference>
<organism evidence="1 2">
    <name type="scientific">Smittium culicis</name>
    <dbReference type="NCBI Taxonomy" id="133412"/>
    <lineage>
        <taxon>Eukaryota</taxon>
        <taxon>Fungi</taxon>
        <taxon>Fungi incertae sedis</taxon>
        <taxon>Zoopagomycota</taxon>
        <taxon>Kickxellomycotina</taxon>
        <taxon>Harpellomycetes</taxon>
        <taxon>Harpellales</taxon>
        <taxon>Legeriomycetaceae</taxon>
        <taxon>Smittium</taxon>
    </lineage>
</organism>
<dbReference type="EMBL" id="LSSM01003023">
    <property type="protein sequence ID" value="OMJ19386.1"/>
    <property type="molecule type" value="Genomic_DNA"/>
</dbReference>
<keyword evidence="2" id="KW-1185">Reference proteome</keyword>
<accession>A0A1R1XXY8</accession>
<comment type="caution">
    <text evidence="1">The sequence shown here is derived from an EMBL/GenBank/DDBJ whole genome shotgun (WGS) entry which is preliminary data.</text>
</comment>
<protein>
    <submittedName>
        <fullName evidence="1">Procollagen-lysine,2-oxoglutarate 5-dioxygenase 3</fullName>
    </submittedName>
</protein>
<evidence type="ECO:0000313" key="1">
    <source>
        <dbReference type="EMBL" id="OMJ19386.1"/>
    </source>
</evidence>
<keyword evidence="1" id="KW-0560">Oxidoreductase</keyword>
<dbReference type="Gene3D" id="2.60.120.620">
    <property type="entry name" value="q2cbj1_9rhob like domain"/>
    <property type="match status" value="1"/>
</dbReference>
<evidence type="ECO:0000313" key="2">
    <source>
        <dbReference type="Proteomes" id="UP000187429"/>
    </source>
</evidence>
<keyword evidence="1" id="KW-0223">Dioxygenase</keyword>
<reference evidence="2" key="1">
    <citation type="submission" date="2017-01" db="EMBL/GenBank/DDBJ databases">
        <authorList>
            <person name="Wang Y."/>
            <person name="White M."/>
            <person name="Kvist S."/>
            <person name="Moncalvo J.-M."/>
        </authorList>
    </citation>
    <scope>NUCLEOTIDE SEQUENCE [LARGE SCALE GENOMIC DNA]</scope>
    <source>
        <strain evidence="2">ID-206-W2</strain>
    </source>
</reference>
<name>A0A1R1XXY8_9FUNG</name>
<proteinExistence type="predicted"/>
<dbReference type="GO" id="GO:0051213">
    <property type="term" value="F:dioxygenase activity"/>
    <property type="evidence" value="ECO:0007669"/>
    <property type="project" value="UniProtKB-KW"/>
</dbReference>